<dbReference type="AlphaFoldDB" id="A0AAV4BLR8"/>
<protein>
    <submittedName>
        <fullName evidence="1">Uncharacterized protein</fullName>
    </submittedName>
</protein>
<dbReference type="Proteomes" id="UP000735302">
    <property type="component" value="Unassembled WGS sequence"/>
</dbReference>
<reference evidence="1 2" key="1">
    <citation type="journal article" date="2021" name="Elife">
        <title>Chloroplast acquisition without the gene transfer in kleptoplastic sea slugs, Plakobranchus ocellatus.</title>
        <authorList>
            <person name="Maeda T."/>
            <person name="Takahashi S."/>
            <person name="Yoshida T."/>
            <person name="Shimamura S."/>
            <person name="Takaki Y."/>
            <person name="Nagai Y."/>
            <person name="Toyoda A."/>
            <person name="Suzuki Y."/>
            <person name="Arimoto A."/>
            <person name="Ishii H."/>
            <person name="Satoh N."/>
            <person name="Nishiyama T."/>
            <person name="Hasebe M."/>
            <person name="Maruyama T."/>
            <person name="Minagawa J."/>
            <person name="Obokata J."/>
            <person name="Shigenobu S."/>
        </authorList>
    </citation>
    <scope>NUCLEOTIDE SEQUENCE [LARGE SCALE GENOMIC DNA]</scope>
</reference>
<name>A0AAV4BLR8_9GAST</name>
<organism evidence="1 2">
    <name type="scientific">Plakobranchus ocellatus</name>
    <dbReference type="NCBI Taxonomy" id="259542"/>
    <lineage>
        <taxon>Eukaryota</taxon>
        <taxon>Metazoa</taxon>
        <taxon>Spiralia</taxon>
        <taxon>Lophotrochozoa</taxon>
        <taxon>Mollusca</taxon>
        <taxon>Gastropoda</taxon>
        <taxon>Heterobranchia</taxon>
        <taxon>Euthyneura</taxon>
        <taxon>Panpulmonata</taxon>
        <taxon>Sacoglossa</taxon>
        <taxon>Placobranchoidea</taxon>
        <taxon>Plakobranchidae</taxon>
        <taxon>Plakobranchus</taxon>
    </lineage>
</organism>
<proteinExistence type="predicted"/>
<accession>A0AAV4BLR8</accession>
<evidence type="ECO:0000313" key="1">
    <source>
        <dbReference type="EMBL" id="GFO20337.1"/>
    </source>
</evidence>
<keyword evidence="2" id="KW-1185">Reference proteome</keyword>
<dbReference type="EMBL" id="BLXT01005154">
    <property type="protein sequence ID" value="GFO20337.1"/>
    <property type="molecule type" value="Genomic_DNA"/>
</dbReference>
<gene>
    <name evidence="1" type="ORF">PoB_004684200</name>
</gene>
<sequence>MDLGGGEKLSVITDFCRATSSKEVKVVSSCGQLPAATTVTLSPIQSHLILDREPIRHVVQLIIAPCASCSDHLPSLDTGQRVFSGVTFSRLTVRGNTTLMG</sequence>
<evidence type="ECO:0000313" key="2">
    <source>
        <dbReference type="Proteomes" id="UP000735302"/>
    </source>
</evidence>
<comment type="caution">
    <text evidence="1">The sequence shown here is derived from an EMBL/GenBank/DDBJ whole genome shotgun (WGS) entry which is preliminary data.</text>
</comment>